<keyword evidence="3" id="KW-0732">Signal</keyword>
<dbReference type="SUPFAM" id="SSF49503">
    <property type="entry name" value="Cupredoxins"/>
    <property type="match status" value="1"/>
</dbReference>
<accession>A0A1H8I9Y3</accession>
<keyword evidence="2" id="KW-0186">Copper</keyword>
<dbReference type="GO" id="GO:0009055">
    <property type="term" value="F:electron transfer activity"/>
    <property type="evidence" value="ECO:0007669"/>
    <property type="project" value="InterPro"/>
</dbReference>
<dbReference type="GO" id="GO:0005507">
    <property type="term" value="F:copper ion binding"/>
    <property type="evidence" value="ECO:0007669"/>
    <property type="project" value="InterPro"/>
</dbReference>
<proteinExistence type="predicted"/>
<evidence type="ECO:0000313" key="6">
    <source>
        <dbReference type="Proteomes" id="UP000182160"/>
    </source>
</evidence>
<dbReference type="Proteomes" id="UP000182160">
    <property type="component" value="Unassembled WGS sequence"/>
</dbReference>
<feature type="chain" id="PRO_5010172873" evidence="3">
    <location>
        <begin position="24"/>
        <end position="177"/>
    </location>
</feature>
<dbReference type="Pfam" id="PF00127">
    <property type="entry name" value="Copper-bind"/>
    <property type="match status" value="1"/>
</dbReference>
<evidence type="ECO:0000256" key="2">
    <source>
        <dbReference type="ARBA" id="ARBA00023008"/>
    </source>
</evidence>
<dbReference type="PANTHER" id="PTHR38439">
    <property type="entry name" value="AURACYANIN-B"/>
    <property type="match status" value="1"/>
</dbReference>
<feature type="signal peptide" evidence="3">
    <location>
        <begin position="1"/>
        <end position="23"/>
    </location>
</feature>
<reference evidence="5 6" key="1">
    <citation type="submission" date="2016-10" db="EMBL/GenBank/DDBJ databases">
        <authorList>
            <person name="de Groot N.N."/>
        </authorList>
    </citation>
    <scope>NUCLEOTIDE SEQUENCE [LARGE SCALE GENOMIC DNA]</scope>
    <source>
        <strain evidence="5 6">DSM 11457</strain>
    </source>
</reference>
<keyword evidence="1" id="KW-0479">Metal-binding</keyword>
<name>A0A1H8I9Y3_9RHOB</name>
<dbReference type="AlphaFoldDB" id="A0A1H8I9Y3"/>
<feature type="domain" description="Blue (type 1) copper" evidence="4">
    <location>
        <begin position="64"/>
        <end position="167"/>
    </location>
</feature>
<evidence type="ECO:0000259" key="4">
    <source>
        <dbReference type="Pfam" id="PF00127"/>
    </source>
</evidence>
<gene>
    <name evidence="5" type="ORF">SAMN04488077_12311</name>
</gene>
<dbReference type="PANTHER" id="PTHR38439:SF3">
    <property type="entry name" value="COPPER-RESISTANT CUPROPROTEIN COPI"/>
    <property type="match status" value="1"/>
</dbReference>
<sequence>MNFGVLTLTLAVCCTSIASGVLANTRIGDQPHAQGYEQPEHISIGKPAADSAITRTIEINIEETKSGYMLFEPDAIHIKEGSVVRFVINNPGDLDHEFFLGSFDEIAKHKQWMQKHPDMKHEDSNAVFLSSGLSETLDWEFSNKTNLEFVCLIPGHREAGMFGVIMVHDHLARDQGK</sequence>
<dbReference type="InterPro" id="IPR050845">
    <property type="entry name" value="Cu-binding_ET"/>
</dbReference>
<dbReference type="RefSeq" id="WP_074788081.1">
    <property type="nucleotide sequence ID" value="NZ_FOBO01000023.1"/>
</dbReference>
<dbReference type="InterPro" id="IPR000923">
    <property type="entry name" value="BlueCu_1"/>
</dbReference>
<protein>
    <submittedName>
        <fullName evidence="5">Uncharacterized copper-binding protein, cupredoxin-like subfamily</fullName>
    </submittedName>
</protein>
<dbReference type="Gene3D" id="2.60.40.420">
    <property type="entry name" value="Cupredoxins - blue copper proteins"/>
    <property type="match status" value="1"/>
</dbReference>
<dbReference type="InterPro" id="IPR008972">
    <property type="entry name" value="Cupredoxin"/>
</dbReference>
<evidence type="ECO:0000256" key="3">
    <source>
        <dbReference type="SAM" id="SignalP"/>
    </source>
</evidence>
<evidence type="ECO:0000256" key="1">
    <source>
        <dbReference type="ARBA" id="ARBA00022723"/>
    </source>
</evidence>
<organism evidence="5 6">
    <name type="scientific">Roseovarius tolerans</name>
    <dbReference type="NCBI Taxonomy" id="74031"/>
    <lineage>
        <taxon>Bacteria</taxon>
        <taxon>Pseudomonadati</taxon>
        <taxon>Pseudomonadota</taxon>
        <taxon>Alphaproteobacteria</taxon>
        <taxon>Rhodobacterales</taxon>
        <taxon>Roseobacteraceae</taxon>
        <taxon>Roseovarius</taxon>
    </lineage>
</organism>
<evidence type="ECO:0000313" key="5">
    <source>
        <dbReference type="EMBL" id="SEN65620.1"/>
    </source>
</evidence>
<dbReference type="EMBL" id="FOBO01000023">
    <property type="protein sequence ID" value="SEN65620.1"/>
    <property type="molecule type" value="Genomic_DNA"/>
</dbReference>